<feature type="transmembrane region" description="Helical" evidence="1">
    <location>
        <begin position="13"/>
        <end position="34"/>
    </location>
</feature>
<keyword evidence="1" id="KW-0472">Membrane</keyword>
<dbReference type="EMBL" id="LGST01000003">
    <property type="protein sequence ID" value="KNE02596.1"/>
    <property type="molecule type" value="Genomic_DNA"/>
</dbReference>
<organism evidence="2 3">
    <name type="scientific">Candidozyma auris</name>
    <name type="common">Yeast</name>
    <name type="synonym">Candida auris</name>
    <dbReference type="NCBI Taxonomy" id="498019"/>
    <lineage>
        <taxon>Eukaryota</taxon>
        <taxon>Fungi</taxon>
        <taxon>Dikarya</taxon>
        <taxon>Ascomycota</taxon>
        <taxon>Saccharomycotina</taxon>
        <taxon>Pichiomycetes</taxon>
        <taxon>Metschnikowiaceae</taxon>
        <taxon>Candidozyma</taxon>
    </lineage>
</organism>
<evidence type="ECO:0000313" key="2">
    <source>
        <dbReference type="EMBL" id="KNE02596.1"/>
    </source>
</evidence>
<reference evidence="3" key="1">
    <citation type="journal article" date="2015" name="BMC Genomics">
        <title>Draft genome of a commonly misdiagnosed multidrug resistant pathogen Candida auris.</title>
        <authorList>
            <person name="Chatterjee S."/>
            <person name="Alampalli S.V."/>
            <person name="Nageshan R.K."/>
            <person name="Chettiar S.T."/>
            <person name="Joshi S."/>
            <person name="Tatu U.S."/>
        </authorList>
    </citation>
    <scope>NUCLEOTIDE SEQUENCE [LARGE SCALE GENOMIC DNA]</scope>
    <source>
        <strain evidence="3">6684</strain>
    </source>
</reference>
<comment type="caution">
    <text evidence="2">The sequence shown here is derived from an EMBL/GenBank/DDBJ whole genome shotgun (WGS) entry which is preliminary data.</text>
</comment>
<accession>A0A0L0P9C2</accession>
<sequence>MNSLLFYASSPDYVMLLSIVGLHSMTSFNLRVLGANKKDKIKLKKKKE</sequence>
<proteinExistence type="predicted"/>
<keyword evidence="1" id="KW-0812">Transmembrane</keyword>
<dbReference type="AlphaFoldDB" id="A0A0L0P9C2"/>
<evidence type="ECO:0000313" key="3">
    <source>
        <dbReference type="Proteomes" id="UP000037122"/>
    </source>
</evidence>
<keyword evidence="1" id="KW-1133">Transmembrane helix</keyword>
<protein>
    <submittedName>
        <fullName evidence="2">Uncharacterized protein</fullName>
    </submittedName>
</protein>
<name>A0A0L0P9C2_CANAR</name>
<gene>
    <name evidence="2" type="ORF">QG37_00410</name>
</gene>
<evidence type="ECO:0000256" key="1">
    <source>
        <dbReference type="SAM" id="Phobius"/>
    </source>
</evidence>
<dbReference type="Proteomes" id="UP000037122">
    <property type="component" value="Unassembled WGS sequence"/>
</dbReference>
<dbReference type="VEuPathDB" id="FungiDB:QG37_00410"/>